<comment type="caution">
    <text evidence="2">The sequence shown here is derived from an EMBL/GenBank/DDBJ whole genome shotgun (WGS) entry which is preliminary data.</text>
</comment>
<reference evidence="2 3" key="1">
    <citation type="journal article" date="2019" name="Genome Biol. Evol.">
        <title>Insights into the evolution of the New World diploid cottons (Gossypium, subgenus Houzingenia) based on genome sequencing.</title>
        <authorList>
            <person name="Grover C.E."/>
            <person name="Arick M.A. 2nd"/>
            <person name="Thrash A."/>
            <person name="Conover J.L."/>
            <person name="Sanders W.S."/>
            <person name="Peterson D.G."/>
            <person name="Frelichowski J.E."/>
            <person name="Scheffler J.A."/>
            <person name="Scheffler B.E."/>
            <person name="Wendel J.F."/>
        </authorList>
    </citation>
    <scope>NUCLEOTIDE SEQUENCE [LARGE SCALE GENOMIC DNA]</scope>
    <source>
        <strain evidence="2">1</strain>
        <tissue evidence="2">Leaf</tissue>
    </source>
</reference>
<accession>A0A7J9MWU5</accession>
<sequence>MPWFRIHSKPYLLSVEERQRQLRVQKERRGHSITRPSESTDTVIRPSSSRNDTYDTAFSDDARFEPMARFISIFCYAEWTTDV</sequence>
<evidence type="ECO:0000256" key="1">
    <source>
        <dbReference type="SAM" id="MobiDB-lite"/>
    </source>
</evidence>
<feature type="region of interest" description="Disordered" evidence="1">
    <location>
        <begin position="24"/>
        <end position="55"/>
    </location>
</feature>
<dbReference type="Proteomes" id="UP000593576">
    <property type="component" value="Unassembled WGS sequence"/>
</dbReference>
<gene>
    <name evidence="2" type="ORF">Goshw_022572</name>
</gene>
<proteinExistence type="predicted"/>
<dbReference type="EMBL" id="JABFAF010023684">
    <property type="protein sequence ID" value="MBA0875522.1"/>
    <property type="molecule type" value="Genomic_DNA"/>
</dbReference>
<feature type="compositionally biased region" description="Polar residues" evidence="1">
    <location>
        <begin position="34"/>
        <end position="55"/>
    </location>
</feature>
<name>A0A7J9MWU5_GOSSC</name>
<protein>
    <submittedName>
        <fullName evidence="2">Uncharacterized protein</fullName>
    </submittedName>
</protein>
<dbReference type="OrthoDB" id="1001471at2759"/>
<evidence type="ECO:0000313" key="3">
    <source>
        <dbReference type="Proteomes" id="UP000593576"/>
    </source>
</evidence>
<organism evidence="2 3">
    <name type="scientific">Gossypium schwendimanii</name>
    <name type="common">Cotton</name>
    <dbReference type="NCBI Taxonomy" id="34291"/>
    <lineage>
        <taxon>Eukaryota</taxon>
        <taxon>Viridiplantae</taxon>
        <taxon>Streptophyta</taxon>
        <taxon>Embryophyta</taxon>
        <taxon>Tracheophyta</taxon>
        <taxon>Spermatophyta</taxon>
        <taxon>Magnoliopsida</taxon>
        <taxon>eudicotyledons</taxon>
        <taxon>Gunneridae</taxon>
        <taxon>Pentapetalae</taxon>
        <taxon>rosids</taxon>
        <taxon>malvids</taxon>
        <taxon>Malvales</taxon>
        <taxon>Malvaceae</taxon>
        <taxon>Malvoideae</taxon>
        <taxon>Gossypium</taxon>
    </lineage>
</organism>
<dbReference type="AlphaFoldDB" id="A0A7J9MWU5"/>
<evidence type="ECO:0000313" key="2">
    <source>
        <dbReference type="EMBL" id="MBA0875522.1"/>
    </source>
</evidence>
<keyword evidence="3" id="KW-1185">Reference proteome</keyword>